<organism evidence="1 2">
    <name type="scientific">Rozella allomycis (strain CSF55)</name>
    <dbReference type="NCBI Taxonomy" id="988480"/>
    <lineage>
        <taxon>Eukaryota</taxon>
        <taxon>Fungi</taxon>
        <taxon>Fungi incertae sedis</taxon>
        <taxon>Cryptomycota</taxon>
        <taxon>Cryptomycota incertae sedis</taxon>
        <taxon>Rozella</taxon>
    </lineage>
</organism>
<dbReference type="EMBL" id="KE560729">
    <property type="protein sequence ID" value="EPZ35884.1"/>
    <property type="molecule type" value="Genomic_DNA"/>
</dbReference>
<proteinExistence type="predicted"/>
<evidence type="ECO:0000313" key="2">
    <source>
        <dbReference type="Proteomes" id="UP000030755"/>
    </source>
</evidence>
<evidence type="ECO:0000313" key="1">
    <source>
        <dbReference type="EMBL" id="EPZ35884.1"/>
    </source>
</evidence>
<name>A0A075B455_ROZAC</name>
<keyword evidence="2" id="KW-1185">Reference proteome</keyword>
<dbReference type="AlphaFoldDB" id="A0A075B455"/>
<reference evidence="1 2" key="1">
    <citation type="journal article" date="2013" name="Curr. Biol.">
        <title>Shared signatures of parasitism and phylogenomics unite Cryptomycota and microsporidia.</title>
        <authorList>
            <person name="James T.Y."/>
            <person name="Pelin A."/>
            <person name="Bonen L."/>
            <person name="Ahrendt S."/>
            <person name="Sain D."/>
            <person name="Corradi N."/>
            <person name="Stajich J.E."/>
        </authorList>
    </citation>
    <scope>NUCLEOTIDE SEQUENCE [LARGE SCALE GENOMIC DNA]</scope>
    <source>
        <strain evidence="1 2">CSF55</strain>
    </source>
</reference>
<accession>A0A075B455</accession>
<dbReference type="HOGENOM" id="CLU_2639464_0_0_1"/>
<dbReference type="Proteomes" id="UP000030755">
    <property type="component" value="Unassembled WGS sequence"/>
</dbReference>
<sequence>MPCVLILRMASVNCLSSLGVRSRISFLIDLTLHDAGRFVAVVVELVDVDEVGDVPVMVDVGAVRETDALVELLLLAN</sequence>
<protein>
    <submittedName>
        <fullName evidence="1">Uncharacterized protein</fullName>
    </submittedName>
</protein>
<gene>
    <name evidence="1" type="ORF">O9G_003529</name>
</gene>